<dbReference type="GO" id="GO:0016791">
    <property type="term" value="F:phosphatase activity"/>
    <property type="evidence" value="ECO:0007669"/>
    <property type="project" value="TreeGrafter"/>
</dbReference>
<evidence type="ECO:0000313" key="2">
    <source>
        <dbReference type="Proteomes" id="UP000078428"/>
    </source>
</evidence>
<dbReference type="EMBL" id="LWQT01000055">
    <property type="protein sequence ID" value="OAN50186.1"/>
    <property type="molecule type" value="Genomic_DNA"/>
</dbReference>
<comment type="caution">
    <text evidence="1">The sequence shown here is derived from an EMBL/GenBank/DDBJ whole genome shotgun (WGS) entry which is preliminary data.</text>
</comment>
<evidence type="ECO:0000313" key="1">
    <source>
        <dbReference type="EMBL" id="OAN50186.1"/>
    </source>
</evidence>
<dbReference type="Pfam" id="PF13242">
    <property type="entry name" value="Hydrolase_like"/>
    <property type="match status" value="1"/>
</dbReference>
<dbReference type="STRING" id="1285242.A6A04_01905"/>
<accession>A0A178MND1</accession>
<dbReference type="PANTHER" id="PTHR19288:SF90">
    <property type="entry name" value="OS08G0542600 PROTEIN"/>
    <property type="match status" value="1"/>
</dbReference>
<dbReference type="Proteomes" id="UP000078428">
    <property type="component" value="Unassembled WGS sequence"/>
</dbReference>
<keyword evidence="1" id="KW-0378">Hydrolase</keyword>
<protein>
    <submittedName>
        <fullName evidence="1">HAD family hydrolase</fullName>
    </submittedName>
</protein>
<proteinExistence type="predicted"/>
<name>A0A178MND1_9PROT</name>
<sequence>MIPLISGLSRLEEAYDGFILDLWGVIHDGVEAYPGVAEALAGLKRAGKRTIMLSNAPRRAGALVEQLTRLGIDRALYDQVLSSGEAVHLELQRRSDPVFAGLGNRLYHLGPERDRNVFEGLDYQETTLDQADFVLNTGPVELDETVADYQELLSSALARRLPMVSANPDHVVIRQGRRITCAGAIAACYSDMGGLVVERGKPDPAIYDMALALLGIVDRRRVCAVGDALHTDIRGGRMAGVDAVLVTGGIHADELGIKWGEAPDPDRLSEVIRHHGERPVAAMVKFEW</sequence>
<dbReference type="PANTHER" id="PTHR19288">
    <property type="entry name" value="4-NITROPHENYLPHOSPHATASE-RELATED"/>
    <property type="match status" value="1"/>
</dbReference>
<dbReference type="OrthoDB" id="9791073at2"/>
<dbReference type="NCBIfam" id="TIGR01460">
    <property type="entry name" value="HAD-SF-IIA"/>
    <property type="match status" value="1"/>
</dbReference>
<dbReference type="GO" id="GO:0005737">
    <property type="term" value="C:cytoplasm"/>
    <property type="evidence" value="ECO:0007669"/>
    <property type="project" value="TreeGrafter"/>
</dbReference>
<dbReference type="NCBIfam" id="TIGR01459">
    <property type="entry name" value="HAD-SF-IIA-hyp4"/>
    <property type="match status" value="1"/>
</dbReference>
<reference evidence="1 2" key="1">
    <citation type="submission" date="2016-04" db="EMBL/GenBank/DDBJ databases">
        <title>Draft genome sequence of freshwater magnetotactic bacteria Magnetospirillum marisnigri SP-1 and Magnetospirillum moscoviense BB-1.</title>
        <authorList>
            <person name="Koziaeva V."/>
            <person name="Dziuba M.V."/>
            <person name="Ivanov T.M."/>
            <person name="Kuznetsov B."/>
            <person name="Grouzdev D.S."/>
        </authorList>
    </citation>
    <scope>NUCLEOTIDE SEQUENCE [LARGE SCALE GENOMIC DNA]</scope>
    <source>
        <strain evidence="1 2">SP-1</strain>
    </source>
</reference>
<keyword evidence="2" id="KW-1185">Reference proteome</keyword>
<dbReference type="CDD" id="cd07525">
    <property type="entry name" value="HAD_like"/>
    <property type="match status" value="1"/>
</dbReference>
<dbReference type="RefSeq" id="WP_068492510.1">
    <property type="nucleotide sequence ID" value="NZ_LWQT01000055.1"/>
</dbReference>
<dbReference type="InterPro" id="IPR036412">
    <property type="entry name" value="HAD-like_sf"/>
</dbReference>
<dbReference type="InterPro" id="IPR006356">
    <property type="entry name" value="HAD-SF_hydro_IIA_hyp3"/>
</dbReference>
<dbReference type="SUPFAM" id="SSF56784">
    <property type="entry name" value="HAD-like"/>
    <property type="match status" value="1"/>
</dbReference>
<dbReference type="InterPro" id="IPR023214">
    <property type="entry name" value="HAD_sf"/>
</dbReference>
<dbReference type="AlphaFoldDB" id="A0A178MND1"/>
<dbReference type="Pfam" id="PF13344">
    <property type="entry name" value="Hydrolase_6"/>
    <property type="match status" value="1"/>
</dbReference>
<organism evidence="1 2">
    <name type="scientific">Paramagnetospirillum marisnigri</name>
    <dbReference type="NCBI Taxonomy" id="1285242"/>
    <lineage>
        <taxon>Bacteria</taxon>
        <taxon>Pseudomonadati</taxon>
        <taxon>Pseudomonadota</taxon>
        <taxon>Alphaproteobacteria</taxon>
        <taxon>Rhodospirillales</taxon>
        <taxon>Magnetospirillaceae</taxon>
        <taxon>Paramagnetospirillum</taxon>
    </lineage>
</organism>
<dbReference type="Gene3D" id="3.40.50.1000">
    <property type="entry name" value="HAD superfamily/HAD-like"/>
    <property type="match status" value="2"/>
</dbReference>
<gene>
    <name evidence="1" type="ORF">A6A04_01905</name>
</gene>
<dbReference type="InterPro" id="IPR006357">
    <property type="entry name" value="HAD-SF_hydro_IIA"/>
</dbReference>